<evidence type="ECO:0000313" key="5">
    <source>
        <dbReference type="EMBL" id="OXA44610.1"/>
    </source>
</evidence>
<dbReference type="GO" id="GO:0016998">
    <property type="term" value="P:cell wall macromolecule catabolic process"/>
    <property type="evidence" value="ECO:0007669"/>
    <property type="project" value="InterPro"/>
</dbReference>
<keyword evidence="6" id="KW-1185">Reference proteome</keyword>
<evidence type="ECO:0000259" key="4">
    <source>
        <dbReference type="Pfam" id="PF00182"/>
    </source>
</evidence>
<sequence length="230" mass="25022">MQLFHIFVVASAIFFSANGQVSVTQAEFEAGVTTNGYPKPTSAQYQGFVNSLSAGTITSKMEAAMFLAQTLHESAGLTTKREWGCSGQNGCADRYPAWSEWVAECQGSNRPSGVSYYGRGYLQLTWCSNYIQASRALGKGDTLKTNPDSVAQTEDLSWGVSAWFWKVNVHSALGGTNEFGRTTKAINGQTQECQGNGQNADKSRQRYAYYTKVFAAFRISGSPNEAGCPY</sequence>
<feature type="domain" description="Glycoside hydrolase family 19 catalytic" evidence="4">
    <location>
        <begin position="46"/>
        <end position="167"/>
    </location>
</feature>
<feature type="chain" id="PRO_5012759326" evidence="3">
    <location>
        <begin position="20"/>
        <end position="230"/>
    </location>
</feature>
<evidence type="ECO:0000313" key="6">
    <source>
        <dbReference type="Proteomes" id="UP000198287"/>
    </source>
</evidence>
<dbReference type="OrthoDB" id="5985073at2759"/>
<dbReference type="OMA" id="HWCNDNC"/>
<evidence type="ECO:0000256" key="3">
    <source>
        <dbReference type="SAM" id="SignalP"/>
    </source>
</evidence>
<dbReference type="PANTHER" id="PTHR22595:SF79">
    <property type="entry name" value="CHITINASE 12"/>
    <property type="match status" value="1"/>
</dbReference>
<evidence type="ECO:0000256" key="2">
    <source>
        <dbReference type="ARBA" id="ARBA00023157"/>
    </source>
</evidence>
<feature type="signal peptide" evidence="3">
    <location>
        <begin position="1"/>
        <end position="19"/>
    </location>
</feature>
<dbReference type="CDD" id="cd00325">
    <property type="entry name" value="chitinase_GH19"/>
    <property type="match status" value="1"/>
</dbReference>
<comment type="caution">
    <text evidence="5">The sequence shown here is derived from an EMBL/GenBank/DDBJ whole genome shotgun (WGS) entry which is preliminary data.</text>
</comment>
<keyword evidence="3" id="KW-0732">Signal</keyword>
<accession>A0A226DHJ9</accession>
<name>A0A226DHJ9_FOLCA</name>
<proteinExistence type="predicted"/>
<gene>
    <name evidence="5" type="ORF">Fcan01_20464</name>
</gene>
<dbReference type="GO" id="GO:0006032">
    <property type="term" value="P:chitin catabolic process"/>
    <property type="evidence" value="ECO:0007669"/>
    <property type="project" value="InterPro"/>
</dbReference>
<dbReference type="Gene3D" id="1.10.530.10">
    <property type="match status" value="1"/>
</dbReference>
<evidence type="ECO:0000256" key="1">
    <source>
        <dbReference type="ARBA" id="ARBA00022821"/>
    </source>
</evidence>
<protein>
    <submittedName>
        <fullName evidence="5">Acidic endochitinase SP2</fullName>
    </submittedName>
</protein>
<dbReference type="InterPro" id="IPR023346">
    <property type="entry name" value="Lysozyme-like_dom_sf"/>
</dbReference>
<dbReference type="SUPFAM" id="SSF53955">
    <property type="entry name" value="Lysozyme-like"/>
    <property type="match status" value="1"/>
</dbReference>
<dbReference type="InterPro" id="IPR000726">
    <property type="entry name" value="Glyco_hydro_19_cat"/>
</dbReference>
<dbReference type="Gene3D" id="3.30.20.10">
    <property type="entry name" value="Endochitinase, domain 2"/>
    <property type="match status" value="1"/>
</dbReference>
<dbReference type="GO" id="GO:0006952">
    <property type="term" value="P:defense response"/>
    <property type="evidence" value="ECO:0007669"/>
    <property type="project" value="UniProtKB-KW"/>
</dbReference>
<dbReference type="GO" id="GO:0004568">
    <property type="term" value="F:chitinase activity"/>
    <property type="evidence" value="ECO:0007669"/>
    <property type="project" value="InterPro"/>
</dbReference>
<organism evidence="5 6">
    <name type="scientific">Folsomia candida</name>
    <name type="common">Springtail</name>
    <dbReference type="NCBI Taxonomy" id="158441"/>
    <lineage>
        <taxon>Eukaryota</taxon>
        <taxon>Metazoa</taxon>
        <taxon>Ecdysozoa</taxon>
        <taxon>Arthropoda</taxon>
        <taxon>Hexapoda</taxon>
        <taxon>Collembola</taxon>
        <taxon>Entomobryomorpha</taxon>
        <taxon>Isotomoidea</taxon>
        <taxon>Isotomidae</taxon>
        <taxon>Proisotominae</taxon>
        <taxon>Folsomia</taxon>
    </lineage>
</organism>
<dbReference type="EMBL" id="LNIX01000019">
    <property type="protein sequence ID" value="OXA44610.1"/>
    <property type="molecule type" value="Genomic_DNA"/>
</dbReference>
<dbReference type="Proteomes" id="UP000198287">
    <property type="component" value="Unassembled WGS sequence"/>
</dbReference>
<dbReference type="Pfam" id="PF00182">
    <property type="entry name" value="Glyco_hydro_19"/>
    <property type="match status" value="1"/>
</dbReference>
<keyword evidence="2" id="KW-1015">Disulfide bond</keyword>
<dbReference type="PANTHER" id="PTHR22595">
    <property type="entry name" value="CHITINASE-RELATED"/>
    <property type="match status" value="1"/>
</dbReference>
<reference evidence="5 6" key="1">
    <citation type="submission" date="2015-12" db="EMBL/GenBank/DDBJ databases">
        <title>The genome of Folsomia candida.</title>
        <authorList>
            <person name="Faddeeva A."/>
            <person name="Derks M.F."/>
            <person name="Anvar Y."/>
            <person name="Smit S."/>
            <person name="Van Straalen N."/>
            <person name="Roelofs D."/>
        </authorList>
    </citation>
    <scope>NUCLEOTIDE SEQUENCE [LARGE SCALE GENOMIC DNA]</scope>
    <source>
        <strain evidence="5 6">VU population</strain>
        <tissue evidence="5">Whole body</tissue>
    </source>
</reference>
<keyword evidence="1" id="KW-0611">Plant defense</keyword>
<dbReference type="AlphaFoldDB" id="A0A226DHJ9"/>